<dbReference type="HOGENOM" id="CLU_116660_1_0_7"/>
<dbReference type="PROSITE" id="PS51257">
    <property type="entry name" value="PROKAR_LIPOPROTEIN"/>
    <property type="match status" value="1"/>
</dbReference>
<accession>L0RDT4</accession>
<dbReference type="Proteomes" id="UP000010808">
    <property type="component" value="Chromosome"/>
</dbReference>
<evidence type="ECO:0000313" key="1">
    <source>
        <dbReference type="EMBL" id="CCO24360.1"/>
    </source>
</evidence>
<gene>
    <name evidence="1" type="ORF">DESAM_22093</name>
</gene>
<organism evidence="1 2">
    <name type="scientific">Maridesulfovibrio hydrothermalis AM13 = DSM 14728</name>
    <dbReference type="NCBI Taxonomy" id="1121451"/>
    <lineage>
        <taxon>Bacteria</taxon>
        <taxon>Pseudomonadati</taxon>
        <taxon>Thermodesulfobacteriota</taxon>
        <taxon>Desulfovibrionia</taxon>
        <taxon>Desulfovibrionales</taxon>
        <taxon>Desulfovibrionaceae</taxon>
        <taxon>Maridesulfovibrio</taxon>
    </lineage>
</organism>
<dbReference type="eggNOG" id="ENOG5033849">
    <property type="taxonomic scope" value="Bacteria"/>
</dbReference>
<reference evidence="1 2" key="1">
    <citation type="submission" date="2012-10" db="EMBL/GenBank/DDBJ databases">
        <authorList>
            <person name="Genoscope - CEA"/>
        </authorList>
    </citation>
    <scope>NUCLEOTIDE SEQUENCE [LARGE SCALE GENOMIC DNA]</scope>
    <source>
        <strain evidence="2">AM13 / DSM 14728</strain>
    </source>
</reference>
<name>L0RDT4_9BACT</name>
<evidence type="ECO:0008006" key="3">
    <source>
        <dbReference type="Google" id="ProtNLM"/>
    </source>
</evidence>
<dbReference type="KEGG" id="dhy:DESAM_22093"/>
<dbReference type="NCBIfam" id="NF040519">
    <property type="entry name" value="Sbal_3080_fam"/>
    <property type="match status" value="1"/>
</dbReference>
<evidence type="ECO:0000313" key="2">
    <source>
        <dbReference type="Proteomes" id="UP000010808"/>
    </source>
</evidence>
<dbReference type="EMBL" id="FO203522">
    <property type="protein sequence ID" value="CCO24360.1"/>
    <property type="molecule type" value="Genomic_DNA"/>
</dbReference>
<keyword evidence="2" id="KW-1185">Reference proteome</keyword>
<dbReference type="AlphaFoldDB" id="L0RDT4"/>
<protein>
    <recommendedName>
        <fullName evidence="3">Lipoprotein</fullName>
    </recommendedName>
</protein>
<dbReference type="OrthoDB" id="5459317at2"/>
<sequence>MLKLRLLFVLMLLTVISGCGKFDVINRPTPDIVQAKQVCIINHPETREGFLNAITSWMRKENISYKVIPAFSGNEACDWTMRYYGRWSWDLAVFLSDAEISAYHFGKEVGKVSLRVGQWDSYKFESGEQRVGKMLDMLSGKIDHYRLKKPKTKKLGAE</sequence>
<dbReference type="PATRIC" id="fig|1121451.3.peg.2316"/>
<dbReference type="RefSeq" id="WP_015336960.1">
    <property type="nucleotide sequence ID" value="NC_020055.1"/>
</dbReference>
<proteinExistence type="predicted"/>